<feature type="transmembrane region" description="Helical" evidence="1">
    <location>
        <begin position="116"/>
        <end position="136"/>
    </location>
</feature>
<evidence type="ECO:0000256" key="1">
    <source>
        <dbReference type="SAM" id="Phobius"/>
    </source>
</evidence>
<name>A0A849H979_9MICO</name>
<evidence type="ECO:0000313" key="2">
    <source>
        <dbReference type="EMBL" id="NNM46296.1"/>
    </source>
</evidence>
<evidence type="ECO:0000313" key="3">
    <source>
        <dbReference type="Proteomes" id="UP000588586"/>
    </source>
</evidence>
<keyword evidence="1" id="KW-0812">Transmembrane</keyword>
<reference evidence="2 3" key="1">
    <citation type="submission" date="2020-04" db="EMBL/GenBank/DDBJ databases">
        <title>Knoellia sp. isolate from air conditioner.</title>
        <authorList>
            <person name="Chea S."/>
            <person name="Kim D.-U."/>
        </authorList>
    </citation>
    <scope>NUCLEOTIDE SEQUENCE [LARGE SCALE GENOMIC DNA]</scope>
    <source>
        <strain evidence="2 3">DB2414S</strain>
    </source>
</reference>
<comment type="caution">
    <text evidence="2">The sequence shown here is derived from an EMBL/GenBank/DDBJ whole genome shotgun (WGS) entry which is preliminary data.</text>
</comment>
<dbReference type="RefSeq" id="WP_171243411.1">
    <property type="nucleotide sequence ID" value="NZ_JABEPQ010000002.1"/>
</dbReference>
<keyword evidence="1" id="KW-1133">Transmembrane helix</keyword>
<dbReference type="AlphaFoldDB" id="A0A849H979"/>
<protein>
    <submittedName>
        <fullName evidence="2">Uncharacterized protein</fullName>
    </submittedName>
</protein>
<organism evidence="2 3">
    <name type="scientific">Knoellia koreensis</name>
    <dbReference type="NCBI Taxonomy" id="2730921"/>
    <lineage>
        <taxon>Bacteria</taxon>
        <taxon>Bacillati</taxon>
        <taxon>Actinomycetota</taxon>
        <taxon>Actinomycetes</taxon>
        <taxon>Micrococcales</taxon>
        <taxon>Intrasporangiaceae</taxon>
        <taxon>Knoellia</taxon>
    </lineage>
</organism>
<keyword evidence="1" id="KW-0472">Membrane</keyword>
<sequence length="138" mass="14529">MTTQPPADASAPDPTGPAQGIVRLTLQGNMFTTSMVTPTVRINGYPMPASYGTQDIPVWAGPTRVDIETQWTRTYGQAGLAFDVAPGQVVDVFYAAPYHVFAKGAIGHTKQRRAGLAPLLIGLAVFVVFVGLVIGLGS</sequence>
<keyword evidence="3" id="KW-1185">Reference proteome</keyword>
<proteinExistence type="predicted"/>
<accession>A0A849H979</accession>
<dbReference type="Proteomes" id="UP000588586">
    <property type="component" value="Unassembled WGS sequence"/>
</dbReference>
<dbReference type="EMBL" id="JABEPQ010000002">
    <property type="protein sequence ID" value="NNM46296.1"/>
    <property type="molecule type" value="Genomic_DNA"/>
</dbReference>
<gene>
    <name evidence="2" type="ORF">HJG52_09795</name>
</gene>